<evidence type="ECO:0000256" key="1">
    <source>
        <dbReference type="ARBA" id="ARBA00005254"/>
    </source>
</evidence>
<dbReference type="Gene3D" id="3.10.129.10">
    <property type="entry name" value="Hotdog Thioesterase"/>
    <property type="match status" value="1"/>
</dbReference>
<evidence type="ECO:0000259" key="2">
    <source>
        <dbReference type="Pfam" id="PF01575"/>
    </source>
</evidence>
<keyword evidence="4" id="KW-1185">Reference proteome</keyword>
<comment type="caution">
    <text evidence="3">The sequence shown here is derived from an EMBL/GenBank/DDBJ whole genome shotgun (WGS) entry which is preliminary data.</text>
</comment>
<protein>
    <submittedName>
        <fullName evidence="3">MaoC/PaaZ C-terminal domain-containing protein</fullName>
    </submittedName>
</protein>
<accession>A0ABN1V7N6</accession>
<dbReference type="PANTHER" id="PTHR43664">
    <property type="entry name" value="MONOAMINE OXIDASE-RELATED"/>
    <property type="match status" value="1"/>
</dbReference>
<evidence type="ECO:0000313" key="3">
    <source>
        <dbReference type="EMBL" id="GAA1198501.1"/>
    </source>
</evidence>
<dbReference type="SUPFAM" id="SSF54637">
    <property type="entry name" value="Thioesterase/thiol ester dehydrase-isomerase"/>
    <property type="match status" value="1"/>
</dbReference>
<feature type="domain" description="MaoC-like" evidence="2">
    <location>
        <begin position="15"/>
        <end position="117"/>
    </location>
</feature>
<sequence>MTTTDATRWGDELEPGTRFTTPRRTLIDADIAWFAGWSWDANPVHTDAVDAAAGQFGAPIAHGVMGLSVAMGLISRMGTFEGSSVALLGVEEWRFTAPLRSGDTVHVELEILGARLSSSSEGWVVDRKAELIRHDGVVAQSGRIPLLMRPRPSTV</sequence>
<organism evidence="3 4">
    <name type="scientific">Prauserella alba</name>
    <dbReference type="NCBI Taxonomy" id="176898"/>
    <lineage>
        <taxon>Bacteria</taxon>
        <taxon>Bacillati</taxon>
        <taxon>Actinomycetota</taxon>
        <taxon>Actinomycetes</taxon>
        <taxon>Pseudonocardiales</taxon>
        <taxon>Pseudonocardiaceae</taxon>
        <taxon>Prauserella</taxon>
    </lineage>
</organism>
<evidence type="ECO:0000313" key="4">
    <source>
        <dbReference type="Proteomes" id="UP001500467"/>
    </source>
</evidence>
<proteinExistence type="inferred from homology"/>
<dbReference type="InterPro" id="IPR002539">
    <property type="entry name" value="MaoC-like_dom"/>
</dbReference>
<dbReference type="RefSeq" id="WP_253856463.1">
    <property type="nucleotide sequence ID" value="NZ_BAAALM010000005.1"/>
</dbReference>
<name>A0ABN1V7N6_9PSEU</name>
<comment type="similarity">
    <text evidence="1">Belongs to the enoyl-CoA hydratase/isomerase family.</text>
</comment>
<dbReference type="InterPro" id="IPR029069">
    <property type="entry name" value="HotDog_dom_sf"/>
</dbReference>
<dbReference type="Proteomes" id="UP001500467">
    <property type="component" value="Unassembled WGS sequence"/>
</dbReference>
<dbReference type="PANTHER" id="PTHR43664:SF1">
    <property type="entry name" value="BETA-METHYLMALYL-COA DEHYDRATASE"/>
    <property type="match status" value="1"/>
</dbReference>
<dbReference type="InterPro" id="IPR052342">
    <property type="entry name" value="MCH/BMMD"/>
</dbReference>
<gene>
    <name evidence="3" type="ORF">GCM10009675_12600</name>
</gene>
<dbReference type="EMBL" id="BAAALM010000005">
    <property type="protein sequence ID" value="GAA1198501.1"/>
    <property type="molecule type" value="Genomic_DNA"/>
</dbReference>
<dbReference type="Pfam" id="PF01575">
    <property type="entry name" value="MaoC_dehydratas"/>
    <property type="match status" value="1"/>
</dbReference>
<reference evidence="3 4" key="1">
    <citation type="journal article" date="2019" name="Int. J. Syst. Evol. Microbiol.">
        <title>The Global Catalogue of Microorganisms (GCM) 10K type strain sequencing project: providing services to taxonomists for standard genome sequencing and annotation.</title>
        <authorList>
            <consortium name="The Broad Institute Genomics Platform"/>
            <consortium name="The Broad Institute Genome Sequencing Center for Infectious Disease"/>
            <person name="Wu L."/>
            <person name="Ma J."/>
        </authorList>
    </citation>
    <scope>NUCLEOTIDE SEQUENCE [LARGE SCALE GENOMIC DNA]</scope>
    <source>
        <strain evidence="3 4">JCM 13022</strain>
    </source>
</reference>